<dbReference type="Proteomes" id="UP000664344">
    <property type="component" value="Unassembled WGS sequence"/>
</dbReference>
<evidence type="ECO:0000256" key="1">
    <source>
        <dbReference type="SAM" id="Phobius"/>
    </source>
</evidence>
<reference evidence="2 3" key="1">
    <citation type="submission" date="2021-02" db="EMBL/GenBank/DDBJ databases">
        <title>PHA producing bacteria isolated from coastal sediment in Guangdong, Shenzhen.</title>
        <authorList>
            <person name="Zheng W."/>
            <person name="Yu S."/>
            <person name="Huang Y."/>
        </authorList>
    </citation>
    <scope>NUCLEOTIDE SEQUENCE [LARGE SCALE GENOMIC DNA]</scope>
    <source>
        <strain evidence="2 3">TN21-5</strain>
    </source>
</reference>
<accession>A0ABS3BAH7</accession>
<feature type="transmembrane region" description="Helical" evidence="1">
    <location>
        <begin position="78"/>
        <end position="95"/>
    </location>
</feature>
<gene>
    <name evidence="2" type="ORF">JYP53_01240</name>
</gene>
<keyword evidence="1" id="KW-0472">Membrane</keyword>
<name>A0ABS3BAH7_9GAMM</name>
<evidence type="ECO:0000313" key="3">
    <source>
        <dbReference type="Proteomes" id="UP000664344"/>
    </source>
</evidence>
<feature type="transmembrane region" description="Helical" evidence="1">
    <location>
        <begin position="116"/>
        <end position="136"/>
    </location>
</feature>
<sequence>MDSAQRPPLFPMRPMKLPMKVSLVTALALGLLLIALNQPLHTSAAPQGMISLQLAGTADQTRAILSSWHDDQLSQARLSLWIDFLFIIVYLATALQLTRHFTRDRPGVRERMVARWVRVLFVLAGISDIAENIALLNNLNPPSDTMSLTATILALVKFTGLVLGMAGLVVIRASRRRPLTPSH</sequence>
<feature type="transmembrane region" description="Helical" evidence="1">
    <location>
        <begin position="148"/>
        <end position="171"/>
    </location>
</feature>
<proteinExistence type="predicted"/>
<keyword evidence="1" id="KW-0812">Transmembrane</keyword>
<evidence type="ECO:0000313" key="2">
    <source>
        <dbReference type="EMBL" id="MBN7768523.1"/>
    </source>
</evidence>
<dbReference type="EMBL" id="JAFKDB010000007">
    <property type="protein sequence ID" value="MBN7768523.1"/>
    <property type="molecule type" value="Genomic_DNA"/>
</dbReference>
<comment type="caution">
    <text evidence="2">The sequence shown here is derived from an EMBL/GenBank/DDBJ whole genome shotgun (WGS) entry which is preliminary data.</text>
</comment>
<organism evidence="2 3">
    <name type="scientific">Marinobacter daepoensis</name>
    <dbReference type="NCBI Taxonomy" id="262077"/>
    <lineage>
        <taxon>Bacteria</taxon>
        <taxon>Pseudomonadati</taxon>
        <taxon>Pseudomonadota</taxon>
        <taxon>Gammaproteobacteria</taxon>
        <taxon>Pseudomonadales</taxon>
        <taxon>Marinobacteraceae</taxon>
        <taxon>Marinobacter</taxon>
    </lineage>
</organism>
<dbReference type="RefSeq" id="WP_206556438.1">
    <property type="nucleotide sequence ID" value="NZ_JAFKDB010000007.1"/>
</dbReference>
<protein>
    <submittedName>
        <fullName evidence="2">Uncharacterized protein</fullName>
    </submittedName>
</protein>
<keyword evidence="1" id="KW-1133">Transmembrane helix</keyword>
<keyword evidence="3" id="KW-1185">Reference proteome</keyword>